<dbReference type="PANTHER" id="PTHR21621">
    <property type="entry name" value="RIBOSOMAL PROTEIN S6 MODIFICATION PROTEIN"/>
    <property type="match status" value="1"/>
</dbReference>
<evidence type="ECO:0000259" key="2">
    <source>
        <dbReference type="PROSITE" id="PS50975"/>
    </source>
</evidence>
<dbReference type="InterPro" id="IPR013651">
    <property type="entry name" value="ATP-grasp_RimK-type"/>
</dbReference>
<keyword evidence="3" id="KW-0689">Ribosomal protein</keyword>
<evidence type="ECO:0000313" key="4">
    <source>
        <dbReference type="Proteomes" id="UP001549099"/>
    </source>
</evidence>
<sequence length="263" mass="28984">MNGVVYYRPEDAKTNAGFIRMLKEAADRAGHGLELVTERGKIPDSADFVLFRDRDPELAHELEAAGHRLFNRAQVNRVANDKYATYELALLLGLPTVPTRRVAHPDEIRSYPSVLKTIDGHGGTEVVRCLDKMDAGWFFSRHAGRRIIGQPFIESGAADVRLFMIGEEAVGAVKRTGSNGFKSNYTLGGRADPFSPTAGMEEAAAKIARALKSDYIGVDFLLLPDGGFLLNEIEDPVGSRSLYDTSEVNIADRIMQRIAEQMK</sequence>
<keyword evidence="3" id="KW-0436">Ligase</keyword>
<dbReference type="EC" id="6.3.2.-" evidence="3"/>
<dbReference type="Gene3D" id="3.30.470.20">
    <property type="entry name" value="ATP-grasp fold, B domain"/>
    <property type="match status" value="1"/>
</dbReference>
<evidence type="ECO:0000313" key="3">
    <source>
        <dbReference type="EMBL" id="MET3574625.1"/>
    </source>
</evidence>
<keyword evidence="3" id="KW-0687">Ribonucleoprotein</keyword>
<comment type="caution">
    <text evidence="3">The sequence shown here is derived from an EMBL/GenBank/DDBJ whole genome shotgun (WGS) entry which is preliminary data.</text>
</comment>
<gene>
    <name evidence="3" type="ORF">ABID49_000507</name>
</gene>
<protein>
    <submittedName>
        <fullName evidence="3">Ribosomal protein S6--L-glutamate ligase</fullName>
        <ecNumber evidence="3">6.3.2.-</ecNumber>
    </submittedName>
</protein>
<dbReference type="InterPro" id="IPR011761">
    <property type="entry name" value="ATP-grasp"/>
</dbReference>
<dbReference type="GO" id="GO:0016874">
    <property type="term" value="F:ligase activity"/>
    <property type="evidence" value="ECO:0007669"/>
    <property type="project" value="UniProtKB-KW"/>
</dbReference>
<feature type="domain" description="ATP-grasp" evidence="2">
    <location>
        <begin position="86"/>
        <end position="259"/>
    </location>
</feature>
<reference evidence="3 4" key="1">
    <citation type="submission" date="2024-06" db="EMBL/GenBank/DDBJ databases">
        <title>Genomic Encyclopedia of Type Strains, Phase IV (KMG-IV): sequencing the most valuable type-strain genomes for metagenomic binning, comparative biology and taxonomic classification.</title>
        <authorList>
            <person name="Goeker M."/>
        </authorList>
    </citation>
    <scope>NUCLEOTIDE SEQUENCE [LARGE SCALE GENOMIC DNA]</scope>
    <source>
        <strain evidence="3 4">DSM 26128</strain>
    </source>
</reference>
<evidence type="ECO:0000256" key="1">
    <source>
        <dbReference type="PROSITE-ProRule" id="PRU00409"/>
    </source>
</evidence>
<dbReference type="GO" id="GO:0005840">
    <property type="term" value="C:ribosome"/>
    <property type="evidence" value="ECO:0007669"/>
    <property type="project" value="UniProtKB-KW"/>
</dbReference>
<name>A0ABV2G8N7_9BACL</name>
<dbReference type="PROSITE" id="PS50975">
    <property type="entry name" value="ATP_GRASP"/>
    <property type="match status" value="1"/>
</dbReference>
<keyword evidence="4" id="KW-1185">Reference proteome</keyword>
<dbReference type="Pfam" id="PF08443">
    <property type="entry name" value="RimK"/>
    <property type="match status" value="1"/>
</dbReference>
<dbReference type="SUPFAM" id="SSF56059">
    <property type="entry name" value="Glutathione synthetase ATP-binding domain-like"/>
    <property type="match status" value="1"/>
</dbReference>
<accession>A0ABV2G8N7</accession>
<proteinExistence type="predicted"/>
<dbReference type="Proteomes" id="UP001549099">
    <property type="component" value="Unassembled WGS sequence"/>
</dbReference>
<dbReference type="PANTHER" id="PTHR21621:SF0">
    <property type="entry name" value="BETA-CITRYLGLUTAMATE SYNTHASE B-RELATED"/>
    <property type="match status" value="1"/>
</dbReference>
<keyword evidence="1" id="KW-0067">ATP-binding</keyword>
<organism evidence="3 4">
    <name type="scientific">Bhargavaea ullalensis</name>
    <dbReference type="NCBI Taxonomy" id="1265685"/>
    <lineage>
        <taxon>Bacteria</taxon>
        <taxon>Bacillati</taxon>
        <taxon>Bacillota</taxon>
        <taxon>Bacilli</taxon>
        <taxon>Bacillales</taxon>
        <taxon>Caryophanaceae</taxon>
        <taxon>Bhargavaea</taxon>
    </lineage>
</organism>
<dbReference type="RefSeq" id="WP_354195001.1">
    <property type="nucleotide sequence ID" value="NZ_JBEPLW010000002.1"/>
</dbReference>
<dbReference type="EMBL" id="JBEPLW010000002">
    <property type="protein sequence ID" value="MET3574625.1"/>
    <property type="molecule type" value="Genomic_DNA"/>
</dbReference>
<keyword evidence="1" id="KW-0547">Nucleotide-binding</keyword>